<dbReference type="AlphaFoldDB" id="A5EY45"/>
<evidence type="ECO:0000313" key="3">
    <source>
        <dbReference type="Proteomes" id="UP000000248"/>
    </source>
</evidence>
<keyword evidence="1" id="KW-0472">Membrane</keyword>
<organism evidence="2 3">
    <name type="scientific">Dichelobacter nodosus (strain VCS1703A)</name>
    <dbReference type="NCBI Taxonomy" id="246195"/>
    <lineage>
        <taxon>Bacteria</taxon>
        <taxon>Pseudomonadati</taxon>
        <taxon>Pseudomonadota</taxon>
        <taxon>Gammaproteobacteria</taxon>
        <taxon>Cardiobacteriales</taxon>
        <taxon>Cardiobacteriaceae</taxon>
        <taxon>Dichelobacter</taxon>
    </lineage>
</organism>
<accession>A5EY45</accession>
<dbReference type="NCBIfam" id="TIGR00278">
    <property type="entry name" value="membrane protein insertion efficiency factor YidD"/>
    <property type="match status" value="1"/>
</dbReference>
<keyword evidence="1" id="KW-0997">Cell inner membrane</keyword>
<protein>
    <recommendedName>
        <fullName evidence="1">Putative membrane protein insertion efficiency factor</fullName>
    </recommendedName>
</protein>
<gene>
    <name evidence="2" type="ordered locus">DNO_0950</name>
</gene>
<dbReference type="OrthoDB" id="9801753at2"/>
<dbReference type="EMBL" id="CP000513">
    <property type="protein sequence ID" value="ABQ14105.1"/>
    <property type="molecule type" value="Genomic_DNA"/>
</dbReference>
<dbReference type="Proteomes" id="UP000000248">
    <property type="component" value="Chromosome"/>
</dbReference>
<dbReference type="STRING" id="246195.DNO_0950"/>
<dbReference type="Pfam" id="PF01809">
    <property type="entry name" value="YidD"/>
    <property type="match status" value="1"/>
</dbReference>
<dbReference type="SMART" id="SM01234">
    <property type="entry name" value="Haemolytic"/>
    <property type="match status" value="1"/>
</dbReference>
<evidence type="ECO:0000256" key="1">
    <source>
        <dbReference type="HAMAP-Rule" id="MF_00386"/>
    </source>
</evidence>
<proteinExistence type="inferred from homology"/>
<dbReference type="InterPro" id="IPR002696">
    <property type="entry name" value="Membr_insert_effic_factor_YidD"/>
</dbReference>
<keyword evidence="3" id="KW-1185">Reference proteome</keyword>
<dbReference type="KEGG" id="dno:DNO_0950"/>
<comment type="function">
    <text evidence="1">Could be involved in insertion of integral membrane proteins into the membrane.</text>
</comment>
<keyword evidence="1" id="KW-1003">Cell membrane</keyword>
<evidence type="ECO:0000313" key="2">
    <source>
        <dbReference type="EMBL" id="ABQ14105.1"/>
    </source>
</evidence>
<dbReference type="PANTHER" id="PTHR33383:SF1">
    <property type="entry name" value="MEMBRANE PROTEIN INSERTION EFFICIENCY FACTOR-RELATED"/>
    <property type="match status" value="1"/>
</dbReference>
<dbReference type="GO" id="GO:0005886">
    <property type="term" value="C:plasma membrane"/>
    <property type="evidence" value="ECO:0007669"/>
    <property type="project" value="UniProtKB-SubCell"/>
</dbReference>
<dbReference type="HAMAP" id="MF_00386">
    <property type="entry name" value="UPF0161_YidD"/>
    <property type="match status" value="1"/>
</dbReference>
<dbReference type="RefSeq" id="WP_012031263.1">
    <property type="nucleotide sequence ID" value="NC_009446.1"/>
</dbReference>
<name>A5EY45_DICNV</name>
<dbReference type="PANTHER" id="PTHR33383">
    <property type="entry name" value="MEMBRANE PROTEIN INSERTION EFFICIENCY FACTOR-RELATED"/>
    <property type="match status" value="1"/>
</dbReference>
<reference evidence="2 3" key="1">
    <citation type="journal article" date="2007" name="Nat. Biotechnol.">
        <title>Genome sequence and identification of candidate vaccine antigens from the animal pathogen Dichelobacter nodosus.</title>
        <authorList>
            <person name="Myers G.S."/>
            <person name="Parker D."/>
            <person name="Al-Hasani K."/>
            <person name="Kennan R.M."/>
            <person name="Seemann T."/>
            <person name="Ren Q."/>
            <person name="Badger J.H."/>
            <person name="Selengut J.D."/>
            <person name="Deboy R.T."/>
            <person name="Tettelin H."/>
            <person name="Boyce J.D."/>
            <person name="McCarl V.P."/>
            <person name="Han X."/>
            <person name="Nelson W.C."/>
            <person name="Madupu R."/>
            <person name="Mohamoud Y."/>
            <person name="Holley T."/>
            <person name="Fedorova N."/>
            <person name="Khouri H."/>
            <person name="Bottomley S.P."/>
            <person name="Whittington R.J."/>
            <person name="Adler B."/>
            <person name="Songer J.G."/>
            <person name="Rood J.I."/>
            <person name="Paulsen I.T."/>
        </authorList>
    </citation>
    <scope>NUCLEOTIDE SEQUENCE [LARGE SCALE GENOMIC DNA]</scope>
    <source>
        <strain evidence="2 3">VCS1703A</strain>
    </source>
</reference>
<dbReference type="HOGENOM" id="CLU_144811_6_1_6"/>
<comment type="similarity">
    <text evidence="1">Belongs to the UPF0161 family.</text>
</comment>
<comment type="subcellular location">
    <subcellularLocation>
        <location evidence="1">Cell inner membrane</location>
        <topology evidence="1">Peripheral membrane protein</topology>
        <orientation evidence="1">Cytoplasmic side</orientation>
    </subcellularLocation>
</comment>
<dbReference type="eggNOG" id="COG0759">
    <property type="taxonomic scope" value="Bacteria"/>
</dbReference>
<sequence length="78" mass="9107">MSRILIGLIKLYRLTLSPYLGQQCRFVPSCSHYTEEAIRRHGSWRGSWLGIKRIMRCGPWCSGGYDPVPEKDVEKHER</sequence>